<dbReference type="VEuPathDB" id="FungiDB:YALI1_A03669g"/>
<dbReference type="VEuPathDB" id="FungiDB:YALI0_A03399g"/>
<dbReference type="EMBL" id="KZ857350">
    <property type="protein sequence ID" value="RDW22538.1"/>
    <property type="molecule type" value="Genomic_DNA"/>
</dbReference>
<reference evidence="1 2" key="1">
    <citation type="submission" date="2018-07" db="EMBL/GenBank/DDBJ databases">
        <title>Draft Genome Assemblies for Five Robust Yarrowia lipolytica Strains Exhibiting High Lipid Production and Pentose Sugar Utilization and Sugar Alcohol Secretion from Undetoxified Lignocellulosic Biomass Hydrolysates.</title>
        <authorList>
            <consortium name="DOE Joint Genome Institute"/>
            <person name="Walker C."/>
            <person name="Ryu S."/>
            <person name="Na H."/>
            <person name="Zane M."/>
            <person name="LaButti K."/>
            <person name="Lipzen A."/>
            <person name="Haridas S."/>
            <person name="Barry K."/>
            <person name="Grigoriev I.V."/>
            <person name="Quarterman J."/>
            <person name="Slininger P."/>
            <person name="Dien B."/>
            <person name="Trinh C.T."/>
        </authorList>
    </citation>
    <scope>NUCLEOTIDE SEQUENCE [LARGE SCALE GENOMIC DNA]</scope>
    <source>
        <strain evidence="1 2">YB392</strain>
    </source>
</reference>
<sequence>MNSSDIMAAFQDEEPVDGLLKINEVQYEDLEGEDPGDTVPGTTIPAYQRPVFVQRPDYAPLPDSSAADDMHYLKGERFFTADTELDSVICDIVRPDSQWLSRTGWLIHLNTIARDAIRDKWKDCNIPSLVLLAHDMLMEDVLKVAESPDTHGLRVKANVRNADLEKYSEKPVMVPVFKEKYLATFRKLFCIIVSLPKLFLFTPNHRAAYNIMMNNPKSLTVLGFWHSVVCYFYDNCAPYQPLEAGLAALNWDDKNAVFRSPMQATQIMAHVMLLIRLMLVYYSMCSSNIMKRHGSMFLTPSQVFRRDCGPFIQTTQGSDADTPILSLWAYGRAISETSTGNVQCIISTGSAAHIKAVDDLEALVVDLVGKTLDPRKFIDNMQVRSPGTRVGESPADKKMLWDWAGGDPMHMMNRAWKSKIYNGAFFAKVQCQRSFFVKVVRFKELLLAALQLTGGSPARCSEILTLKLMNTCTEMRNVEFGVRGTALAYRYNKTQWTGVEKTVHRFLPEKVGRALLVYIAVIHPFIMNINQLVYNKEHPDELRGLVQSAHIFQSQYRERDLDQLDDDDTAERSDNYEQLCDGVFLEDLWTLDRARTVLKVMMTKYFTITHGAMNVSSWRHCQALILKKRVVFQPGSGGIDFHAEQFGHSAETARRHYGIDIDLDPGSTEDRVTGFHRASVAWHRYVGLDYLHCEA</sequence>
<organism evidence="1 2">
    <name type="scientific">Yarrowia lipolytica</name>
    <name type="common">Candida lipolytica</name>
    <dbReference type="NCBI Taxonomy" id="4952"/>
    <lineage>
        <taxon>Eukaryota</taxon>
        <taxon>Fungi</taxon>
        <taxon>Dikarya</taxon>
        <taxon>Ascomycota</taxon>
        <taxon>Saccharomycotina</taxon>
        <taxon>Dipodascomycetes</taxon>
        <taxon>Dipodascales</taxon>
        <taxon>Dipodascales incertae sedis</taxon>
        <taxon>Yarrowia</taxon>
    </lineage>
</organism>
<name>A0A371BWS6_YARLL</name>
<proteinExistence type="predicted"/>
<gene>
    <name evidence="1" type="ORF">B0I71DRAFT_170047</name>
</gene>
<dbReference type="Proteomes" id="UP000256601">
    <property type="component" value="Unassembled WGS sequence"/>
</dbReference>
<protein>
    <submittedName>
        <fullName evidence="1">Uncharacterized protein</fullName>
    </submittedName>
</protein>
<evidence type="ECO:0000313" key="1">
    <source>
        <dbReference type="EMBL" id="RDW22538.1"/>
    </source>
</evidence>
<accession>A0A371BWS6</accession>
<evidence type="ECO:0000313" key="2">
    <source>
        <dbReference type="Proteomes" id="UP000256601"/>
    </source>
</evidence>
<dbReference type="AlphaFoldDB" id="A0A371BWS6"/>